<accession>A0A0C3GKJ5</accession>
<reference evidence="2 3" key="1">
    <citation type="submission" date="2014-04" db="EMBL/GenBank/DDBJ databases">
        <authorList>
            <consortium name="DOE Joint Genome Institute"/>
            <person name="Kuo A."/>
            <person name="Tarkka M."/>
            <person name="Buscot F."/>
            <person name="Kohler A."/>
            <person name="Nagy L.G."/>
            <person name="Floudas D."/>
            <person name="Copeland A."/>
            <person name="Barry K.W."/>
            <person name="Cichocki N."/>
            <person name="Veneault-Fourrey C."/>
            <person name="LaButti K."/>
            <person name="Lindquist E.A."/>
            <person name="Lipzen A."/>
            <person name="Lundell T."/>
            <person name="Morin E."/>
            <person name="Murat C."/>
            <person name="Sun H."/>
            <person name="Tunlid A."/>
            <person name="Henrissat B."/>
            <person name="Grigoriev I.V."/>
            <person name="Hibbett D.S."/>
            <person name="Martin F."/>
            <person name="Nordberg H.P."/>
            <person name="Cantor M.N."/>
            <person name="Hua S.X."/>
        </authorList>
    </citation>
    <scope>NUCLEOTIDE SEQUENCE [LARGE SCALE GENOMIC DNA]</scope>
    <source>
        <strain evidence="2 3">F 1598</strain>
    </source>
</reference>
<dbReference type="OrthoDB" id="3270804at2759"/>
<dbReference type="Proteomes" id="UP000054166">
    <property type="component" value="Unassembled WGS sequence"/>
</dbReference>
<dbReference type="AlphaFoldDB" id="A0A0C3GKJ5"/>
<reference evidence="3" key="2">
    <citation type="submission" date="2015-01" db="EMBL/GenBank/DDBJ databases">
        <title>Evolutionary Origins and Diversification of the Mycorrhizal Mutualists.</title>
        <authorList>
            <consortium name="DOE Joint Genome Institute"/>
            <consortium name="Mycorrhizal Genomics Consortium"/>
            <person name="Kohler A."/>
            <person name="Kuo A."/>
            <person name="Nagy L.G."/>
            <person name="Floudas D."/>
            <person name="Copeland A."/>
            <person name="Barry K.W."/>
            <person name="Cichocki N."/>
            <person name="Veneault-Fourrey C."/>
            <person name="LaButti K."/>
            <person name="Lindquist E.A."/>
            <person name="Lipzen A."/>
            <person name="Lundell T."/>
            <person name="Morin E."/>
            <person name="Murat C."/>
            <person name="Riley R."/>
            <person name="Ohm R."/>
            <person name="Sun H."/>
            <person name="Tunlid A."/>
            <person name="Henrissat B."/>
            <person name="Grigoriev I.V."/>
            <person name="Hibbett D.S."/>
            <person name="Martin F."/>
        </authorList>
    </citation>
    <scope>NUCLEOTIDE SEQUENCE [LARGE SCALE GENOMIC DNA]</scope>
    <source>
        <strain evidence="3">F 1598</strain>
    </source>
</reference>
<feature type="region of interest" description="Disordered" evidence="1">
    <location>
        <begin position="61"/>
        <end position="110"/>
    </location>
</feature>
<evidence type="ECO:0000256" key="1">
    <source>
        <dbReference type="SAM" id="MobiDB-lite"/>
    </source>
</evidence>
<gene>
    <name evidence="2" type="ORF">PILCRDRAFT_1324</name>
</gene>
<dbReference type="HOGENOM" id="CLU_126136_0_0_1"/>
<evidence type="ECO:0000313" key="2">
    <source>
        <dbReference type="EMBL" id="KIM91121.1"/>
    </source>
</evidence>
<protein>
    <submittedName>
        <fullName evidence="2">Uncharacterized protein</fullName>
    </submittedName>
</protein>
<sequence length="194" mass="21477">MPRQLFRVAKMADTPSSEPSPLAFLTEVIHLMLATLRLAALVLEYSAEVLDLSMQHVTSAAHPSHGQVGTPRSVTPEPNQPERVYSDMTPPHSGHSTVAVADPDSPTLQERHDTTRHHASHLPMPIFCDPKSNSRRFYCVTVGRQVGVFDCGIEATEYTIYVKSGVCQRYDTRQEALDVFMAAHRHGGTRIISC</sequence>
<evidence type="ECO:0000313" key="3">
    <source>
        <dbReference type="Proteomes" id="UP000054166"/>
    </source>
</evidence>
<dbReference type="EMBL" id="KN832972">
    <property type="protein sequence ID" value="KIM91121.1"/>
    <property type="molecule type" value="Genomic_DNA"/>
</dbReference>
<keyword evidence="3" id="KW-1185">Reference proteome</keyword>
<proteinExistence type="predicted"/>
<organism evidence="2 3">
    <name type="scientific">Piloderma croceum (strain F 1598)</name>
    <dbReference type="NCBI Taxonomy" id="765440"/>
    <lineage>
        <taxon>Eukaryota</taxon>
        <taxon>Fungi</taxon>
        <taxon>Dikarya</taxon>
        <taxon>Basidiomycota</taxon>
        <taxon>Agaricomycotina</taxon>
        <taxon>Agaricomycetes</taxon>
        <taxon>Agaricomycetidae</taxon>
        <taxon>Atheliales</taxon>
        <taxon>Atheliaceae</taxon>
        <taxon>Piloderma</taxon>
    </lineage>
</organism>
<dbReference type="InParanoid" id="A0A0C3GKJ5"/>
<name>A0A0C3GKJ5_PILCF</name>